<dbReference type="EMBL" id="UINC01119928">
    <property type="protein sequence ID" value="SVC94079.1"/>
    <property type="molecule type" value="Genomic_DNA"/>
</dbReference>
<sequence>MVQLIDEDIRSREVLDWRGLHIFHGRTSSCSQKLRIYLNLKGIEWQGHELNLAESETYSEWFLGLNPRGLVPVLVLDGAVHIESNDIITFLEQQYPDPCLFPKDQMSKTQDLLIYEDDLHLDLRA</sequence>
<dbReference type="InterPro" id="IPR004045">
    <property type="entry name" value="Glutathione_S-Trfase_N"/>
</dbReference>
<dbReference type="GO" id="GO:0006749">
    <property type="term" value="P:glutathione metabolic process"/>
    <property type="evidence" value="ECO:0007669"/>
    <property type="project" value="TreeGrafter"/>
</dbReference>
<feature type="non-terminal residue" evidence="2">
    <location>
        <position position="125"/>
    </location>
</feature>
<feature type="domain" description="GST N-terminal" evidence="1">
    <location>
        <begin position="18"/>
        <end position="99"/>
    </location>
</feature>
<dbReference type="PROSITE" id="PS50404">
    <property type="entry name" value="GST_NTER"/>
    <property type="match status" value="1"/>
</dbReference>
<name>A0A382R8P6_9ZZZZ</name>
<dbReference type="GO" id="GO:0004364">
    <property type="term" value="F:glutathione transferase activity"/>
    <property type="evidence" value="ECO:0007669"/>
    <property type="project" value="TreeGrafter"/>
</dbReference>
<accession>A0A382R8P6</accession>
<dbReference type="PANTHER" id="PTHR42673">
    <property type="entry name" value="MALEYLACETOACETATE ISOMERASE"/>
    <property type="match status" value="1"/>
</dbReference>
<reference evidence="2" key="1">
    <citation type="submission" date="2018-05" db="EMBL/GenBank/DDBJ databases">
        <authorList>
            <person name="Lanie J.A."/>
            <person name="Ng W.-L."/>
            <person name="Kazmierczak K.M."/>
            <person name="Andrzejewski T.M."/>
            <person name="Davidsen T.M."/>
            <person name="Wayne K.J."/>
            <person name="Tettelin H."/>
            <person name="Glass J.I."/>
            <person name="Rusch D."/>
            <person name="Podicherti R."/>
            <person name="Tsui H.-C.T."/>
            <person name="Winkler M.E."/>
        </authorList>
    </citation>
    <scope>NUCLEOTIDE SEQUENCE</scope>
</reference>
<dbReference type="AlphaFoldDB" id="A0A382R8P6"/>
<dbReference type="PANTHER" id="PTHR42673:SF4">
    <property type="entry name" value="MALEYLACETOACETATE ISOMERASE"/>
    <property type="match status" value="1"/>
</dbReference>
<dbReference type="Pfam" id="PF13409">
    <property type="entry name" value="GST_N_2"/>
    <property type="match status" value="1"/>
</dbReference>
<dbReference type="Gene3D" id="3.40.30.10">
    <property type="entry name" value="Glutaredoxin"/>
    <property type="match status" value="1"/>
</dbReference>
<dbReference type="GO" id="GO:0006559">
    <property type="term" value="P:L-phenylalanine catabolic process"/>
    <property type="evidence" value="ECO:0007669"/>
    <property type="project" value="TreeGrafter"/>
</dbReference>
<dbReference type="InterPro" id="IPR036249">
    <property type="entry name" value="Thioredoxin-like_sf"/>
</dbReference>
<protein>
    <recommendedName>
        <fullName evidence="1">GST N-terminal domain-containing protein</fullName>
    </recommendedName>
</protein>
<proteinExistence type="predicted"/>
<organism evidence="2">
    <name type="scientific">marine metagenome</name>
    <dbReference type="NCBI Taxonomy" id="408172"/>
    <lineage>
        <taxon>unclassified sequences</taxon>
        <taxon>metagenomes</taxon>
        <taxon>ecological metagenomes</taxon>
    </lineage>
</organism>
<evidence type="ECO:0000313" key="2">
    <source>
        <dbReference type="EMBL" id="SVC94079.1"/>
    </source>
</evidence>
<dbReference type="SUPFAM" id="SSF52833">
    <property type="entry name" value="Thioredoxin-like"/>
    <property type="match status" value="1"/>
</dbReference>
<evidence type="ECO:0000259" key="1">
    <source>
        <dbReference type="PROSITE" id="PS50404"/>
    </source>
</evidence>
<dbReference type="GO" id="GO:0016034">
    <property type="term" value="F:maleylacetoacetate isomerase activity"/>
    <property type="evidence" value="ECO:0007669"/>
    <property type="project" value="TreeGrafter"/>
</dbReference>
<gene>
    <name evidence="2" type="ORF">METZ01_LOCUS346933</name>
</gene>